<dbReference type="EMBL" id="MRBO01000357">
    <property type="protein sequence ID" value="KAB2585174.1"/>
    <property type="molecule type" value="Genomic_DNA"/>
</dbReference>
<gene>
    <name evidence="1" type="ORF">BS297_11705</name>
</gene>
<proteinExistence type="predicted"/>
<protein>
    <submittedName>
        <fullName evidence="1">Uncharacterized protein</fullName>
    </submittedName>
</protein>
<dbReference type="AlphaFoldDB" id="A0A5N5EB71"/>
<organism evidence="1 2">
    <name type="scientific">Rhodococcus erythropolis</name>
    <name type="common">Arthrobacter picolinophilus</name>
    <dbReference type="NCBI Taxonomy" id="1833"/>
    <lineage>
        <taxon>Bacteria</taxon>
        <taxon>Bacillati</taxon>
        <taxon>Actinomycetota</taxon>
        <taxon>Actinomycetes</taxon>
        <taxon>Mycobacteriales</taxon>
        <taxon>Nocardiaceae</taxon>
        <taxon>Rhodococcus</taxon>
        <taxon>Rhodococcus erythropolis group</taxon>
    </lineage>
</organism>
<sequence>MSLVAYPFERPKKCEGRCGLTSNILLFRAVQVFANDAMSMRHIGLAYQQVWIADCQLERLQPSAGVSDVDVLALQFFSASNADCILREGLLRVG</sequence>
<dbReference type="Proteomes" id="UP000325576">
    <property type="component" value="Unassembled WGS sequence"/>
</dbReference>
<name>A0A5N5EB71_RHOER</name>
<accession>A0A5N5EB71</accession>
<evidence type="ECO:0000313" key="2">
    <source>
        <dbReference type="Proteomes" id="UP000325576"/>
    </source>
</evidence>
<reference evidence="1 2" key="1">
    <citation type="journal article" date="2017" name="Poromechanics V (2013)">
        <title>Genomic Characterization of the Arsenic-Tolerant Actinobacterium, &lt;i&gt;Rhodococcus erythropolis&lt;/i&gt; S43.</title>
        <authorList>
            <person name="Retamal-Morales G."/>
            <person name="Mehnert M."/>
            <person name="Schwabe R."/>
            <person name="Tischler D."/>
            <person name="Schloemann M."/>
            <person name="Levican G.J."/>
        </authorList>
    </citation>
    <scope>NUCLEOTIDE SEQUENCE [LARGE SCALE GENOMIC DNA]</scope>
    <source>
        <strain evidence="1 2">S43</strain>
    </source>
</reference>
<evidence type="ECO:0000313" key="1">
    <source>
        <dbReference type="EMBL" id="KAB2585174.1"/>
    </source>
</evidence>
<comment type="caution">
    <text evidence="1">The sequence shown here is derived from an EMBL/GenBank/DDBJ whole genome shotgun (WGS) entry which is preliminary data.</text>
</comment>